<dbReference type="GO" id="GO:0003841">
    <property type="term" value="F:1-acylglycerol-3-phosphate O-acyltransferase activity"/>
    <property type="evidence" value="ECO:0007669"/>
    <property type="project" value="TreeGrafter"/>
</dbReference>
<name>A0AA42CJ12_9HYPH</name>
<evidence type="ECO:0000256" key="5">
    <source>
        <dbReference type="ARBA" id="ARBA00023315"/>
    </source>
</evidence>
<dbReference type="PANTHER" id="PTHR10434:SF64">
    <property type="entry name" value="1-ACYL-SN-GLYCEROL-3-PHOSPHATE ACYLTRANSFERASE-RELATED"/>
    <property type="match status" value="1"/>
</dbReference>
<keyword evidence="5 7" id="KW-0012">Acyltransferase</keyword>
<dbReference type="RefSeq" id="WP_282583856.1">
    <property type="nucleotide sequence ID" value="NZ_JAMOIM010000003.1"/>
</dbReference>
<evidence type="ECO:0000256" key="1">
    <source>
        <dbReference type="ARBA" id="ARBA00005189"/>
    </source>
</evidence>
<accession>A0AA42CJ12</accession>
<dbReference type="GO" id="GO:0006654">
    <property type="term" value="P:phosphatidic acid biosynthetic process"/>
    <property type="evidence" value="ECO:0007669"/>
    <property type="project" value="TreeGrafter"/>
</dbReference>
<dbReference type="Proteomes" id="UP001165667">
    <property type="component" value="Unassembled WGS sequence"/>
</dbReference>
<dbReference type="AlphaFoldDB" id="A0AA42CJ12"/>
<reference evidence="7" key="1">
    <citation type="submission" date="2022-05" db="EMBL/GenBank/DDBJ databases">
        <authorList>
            <person name="Pankratov T."/>
        </authorList>
    </citation>
    <scope>NUCLEOTIDE SEQUENCE</scope>
    <source>
        <strain evidence="7">BP6-180914</strain>
    </source>
</reference>
<dbReference type="SUPFAM" id="SSF69593">
    <property type="entry name" value="Glycerol-3-phosphate (1)-acyltransferase"/>
    <property type="match status" value="1"/>
</dbReference>
<feature type="domain" description="Phospholipid/glycerol acyltransferase" evidence="6">
    <location>
        <begin position="66"/>
        <end position="186"/>
    </location>
</feature>
<evidence type="ECO:0000259" key="6">
    <source>
        <dbReference type="SMART" id="SM00563"/>
    </source>
</evidence>
<dbReference type="InterPro" id="IPR002123">
    <property type="entry name" value="Plipid/glycerol_acylTrfase"/>
</dbReference>
<evidence type="ECO:0000256" key="4">
    <source>
        <dbReference type="ARBA" id="ARBA00023098"/>
    </source>
</evidence>
<dbReference type="Pfam" id="PF01553">
    <property type="entry name" value="Acyltransferase"/>
    <property type="match status" value="1"/>
</dbReference>
<keyword evidence="8" id="KW-1185">Reference proteome</keyword>
<dbReference type="PANTHER" id="PTHR10434">
    <property type="entry name" value="1-ACYL-SN-GLYCEROL-3-PHOSPHATE ACYLTRANSFERASE"/>
    <property type="match status" value="1"/>
</dbReference>
<protein>
    <submittedName>
        <fullName evidence="7">1-acyl-sn-glycerol-3-phosphate acyltransferase</fullName>
    </submittedName>
</protein>
<evidence type="ECO:0000313" key="8">
    <source>
        <dbReference type="Proteomes" id="UP001165667"/>
    </source>
</evidence>
<comment type="caution">
    <text evidence="7">The sequence shown here is derived from an EMBL/GenBank/DDBJ whole genome shotgun (WGS) entry which is preliminary data.</text>
</comment>
<dbReference type="CDD" id="cd07989">
    <property type="entry name" value="LPLAT_AGPAT-like"/>
    <property type="match status" value="1"/>
</dbReference>
<proteinExistence type="predicted"/>
<comment type="pathway">
    <text evidence="1">Lipid metabolism.</text>
</comment>
<gene>
    <name evidence="7" type="ORF">M8523_05565</name>
</gene>
<dbReference type="EMBL" id="JAMOIM010000003">
    <property type="protein sequence ID" value="MCW6507486.1"/>
    <property type="molecule type" value="Genomic_DNA"/>
</dbReference>
<evidence type="ECO:0000256" key="2">
    <source>
        <dbReference type="ARBA" id="ARBA00022516"/>
    </source>
</evidence>
<dbReference type="SMART" id="SM00563">
    <property type="entry name" value="PlsC"/>
    <property type="match status" value="1"/>
</dbReference>
<organism evidence="7 8">
    <name type="scientific">Lichenifustis flavocetrariae</name>
    <dbReference type="NCBI Taxonomy" id="2949735"/>
    <lineage>
        <taxon>Bacteria</taxon>
        <taxon>Pseudomonadati</taxon>
        <taxon>Pseudomonadota</taxon>
        <taxon>Alphaproteobacteria</taxon>
        <taxon>Hyphomicrobiales</taxon>
        <taxon>Lichenihabitantaceae</taxon>
        <taxon>Lichenifustis</taxon>
    </lineage>
</organism>
<evidence type="ECO:0000313" key="7">
    <source>
        <dbReference type="EMBL" id="MCW6507486.1"/>
    </source>
</evidence>
<keyword evidence="4" id="KW-0443">Lipid metabolism</keyword>
<keyword evidence="3" id="KW-0808">Transferase</keyword>
<keyword evidence="2" id="KW-0444">Lipid biosynthesis</keyword>
<sequence length="283" mass="30634">MAGVRLGLIAVWLVALALVTGPLGWFCRAGSPVIEGLARRTCRFLLAVLRIRVQVLGRPGPEQTARLVVANHVSWIDILVLGSLEPLCFLAKREVGLWPIIGTFARLKGAVFVDRTRRRSIPAANAAMADRLRTGRSVVLFPEGTTHDGTQRGRFLTSHLACLRDRSRLEPSLDASEVQAVALAYSDPVASWIGDASLLPHLWAVASGRGFACAVVFGAPMTVRPGYDRKALGRDLQSQMEVLVSRGSTLNAVGRVRTEHEPSPAEIGGPVFGAMKTEIQDRM</sequence>
<evidence type="ECO:0000256" key="3">
    <source>
        <dbReference type="ARBA" id="ARBA00022679"/>
    </source>
</evidence>